<dbReference type="Gene3D" id="2.60.120.610">
    <property type="entry name" value="arabinofuranosyltransferase like domain"/>
    <property type="match status" value="1"/>
</dbReference>
<evidence type="ECO:0000313" key="16">
    <source>
        <dbReference type="Proteomes" id="UP001519363"/>
    </source>
</evidence>
<dbReference type="InterPro" id="IPR007680">
    <property type="entry name" value="Arabino_trans_central"/>
</dbReference>
<keyword evidence="16" id="KW-1185">Reference proteome</keyword>
<reference evidence="15 16" key="1">
    <citation type="submission" date="2021-03" db="EMBL/GenBank/DDBJ databases">
        <title>Sequencing the genomes of 1000 actinobacteria strains.</title>
        <authorList>
            <person name="Klenk H.-P."/>
        </authorList>
    </citation>
    <scope>NUCLEOTIDE SEQUENCE [LARGE SCALE GENOMIC DNA]</scope>
    <source>
        <strain evidence="15 16">DSM 44580</strain>
    </source>
</reference>
<comment type="caution">
    <text evidence="15">The sequence shown here is derived from an EMBL/GenBank/DDBJ whole genome shotgun (WGS) entry which is preliminary data.</text>
</comment>
<feature type="transmembrane region" description="Helical" evidence="11">
    <location>
        <begin position="520"/>
        <end position="543"/>
    </location>
</feature>
<keyword evidence="4" id="KW-1003">Cell membrane</keyword>
<keyword evidence="9 11" id="KW-0472">Membrane</keyword>
<evidence type="ECO:0000313" key="15">
    <source>
        <dbReference type="EMBL" id="MBP2475387.1"/>
    </source>
</evidence>
<dbReference type="InterPro" id="IPR027451">
    <property type="entry name" value="EmbABC_dom1"/>
</dbReference>
<dbReference type="Proteomes" id="UP001519363">
    <property type="component" value="Unassembled WGS sequence"/>
</dbReference>
<evidence type="ECO:0000256" key="6">
    <source>
        <dbReference type="ARBA" id="ARBA00022679"/>
    </source>
</evidence>
<keyword evidence="7 11" id="KW-0812">Transmembrane</keyword>
<feature type="transmembrane region" description="Helical" evidence="11">
    <location>
        <begin position="493"/>
        <end position="514"/>
    </location>
</feature>
<dbReference type="RefSeq" id="WP_158103250.1">
    <property type="nucleotide sequence ID" value="NZ_JAGIOO010000001.1"/>
</dbReference>
<dbReference type="Gene3D" id="2.60.120.940">
    <property type="entry name" value="EmbC, C-terminal domain, subdomain 2"/>
    <property type="match status" value="1"/>
</dbReference>
<evidence type="ECO:0000256" key="9">
    <source>
        <dbReference type="ARBA" id="ARBA00023136"/>
    </source>
</evidence>
<evidence type="ECO:0000256" key="4">
    <source>
        <dbReference type="ARBA" id="ARBA00022475"/>
    </source>
</evidence>
<dbReference type="InterPro" id="IPR042486">
    <property type="entry name" value="Arabino_trans_C_2"/>
</dbReference>
<dbReference type="Pfam" id="PF14896">
    <property type="entry name" value="Arabino_trans_C"/>
    <property type="match status" value="1"/>
</dbReference>
<evidence type="ECO:0008006" key="17">
    <source>
        <dbReference type="Google" id="ProtNLM"/>
    </source>
</evidence>
<evidence type="ECO:0000256" key="7">
    <source>
        <dbReference type="ARBA" id="ARBA00022692"/>
    </source>
</evidence>
<dbReference type="InterPro" id="IPR032731">
    <property type="entry name" value="Arabino_trans_C"/>
</dbReference>
<feature type="transmembrane region" description="Helical" evidence="11">
    <location>
        <begin position="587"/>
        <end position="607"/>
    </location>
</feature>
<dbReference type="Gene3D" id="3.40.190.160">
    <property type="match status" value="1"/>
</dbReference>
<dbReference type="EMBL" id="JAGIOO010000001">
    <property type="protein sequence ID" value="MBP2475387.1"/>
    <property type="molecule type" value="Genomic_DNA"/>
</dbReference>
<feature type="transmembrane region" description="Helical" evidence="11">
    <location>
        <begin position="174"/>
        <end position="196"/>
    </location>
</feature>
<evidence type="ECO:0000256" key="2">
    <source>
        <dbReference type="ARBA" id="ARBA00004651"/>
    </source>
</evidence>
<evidence type="ECO:0000256" key="8">
    <source>
        <dbReference type="ARBA" id="ARBA00022989"/>
    </source>
</evidence>
<keyword evidence="8 11" id="KW-1133">Transmembrane helix</keyword>
<comment type="similarity">
    <text evidence="3">Belongs to the emb family.</text>
</comment>
<feature type="transmembrane region" description="Helical" evidence="11">
    <location>
        <begin position="336"/>
        <end position="354"/>
    </location>
</feature>
<feature type="transmembrane region" description="Helical" evidence="11">
    <location>
        <begin position="312"/>
        <end position="330"/>
    </location>
</feature>
<dbReference type="Pfam" id="PF04602">
    <property type="entry name" value="Arabinose_trans"/>
    <property type="match status" value="1"/>
</dbReference>
<evidence type="ECO:0000259" key="12">
    <source>
        <dbReference type="Pfam" id="PF04602"/>
    </source>
</evidence>
<keyword evidence="6" id="KW-0808">Transferase</keyword>
<feature type="transmembrane region" description="Helical" evidence="11">
    <location>
        <begin position="555"/>
        <end position="575"/>
    </location>
</feature>
<organism evidence="15 16">
    <name type="scientific">Crossiella equi</name>
    <dbReference type="NCBI Taxonomy" id="130796"/>
    <lineage>
        <taxon>Bacteria</taxon>
        <taxon>Bacillati</taxon>
        <taxon>Actinomycetota</taxon>
        <taxon>Actinomycetes</taxon>
        <taxon>Pseudonocardiales</taxon>
        <taxon>Pseudonocardiaceae</taxon>
        <taxon>Crossiella</taxon>
    </lineage>
</organism>
<evidence type="ECO:0000259" key="14">
    <source>
        <dbReference type="Pfam" id="PF17689"/>
    </source>
</evidence>
<feature type="domain" description="Arabinosyltransferas concanavalin like" evidence="14">
    <location>
        <begin position="28"/>
        <end position="168"/>
    </location>
</feature>
<sequence length="962" mass="102233">MTTALVVATVLCGLLLPFAPVVVRDPVLHWPKDPDRPVSSLALLVPYRPLGLDVRLPCTALRPAVADTPVFATHRPDDAEGAARGLTVLAGAGSVRVSSDGRALWRGEVPAGACVLAVRASTTETVVELDGRRLAAVAGDPPQVSAFATALPSEAARGVAAVVRTDARYESSPALLKLVLIGLLVLLVGACLVRLWRDDPRRHRRWVPRRPVLLDAGVLLVLAAWGVGGPMTDDDGFYTAMARAAADTGYVGNYFHWFNASEAPFTLLQHLLTPWVLVSQAPVWLRLPSVLAAFATWLVLSRGVLPRLTGNPSRPLLALVLLAWVLPFGIGVRPEPWVALGSAAVLALVLRALAHGRVFPLGVAAALAGVCAAVTPSGLVAFTPFLGLARPLLRLVKPRGTGWLVVACASTGLLAVFADTSLGALLEATRVHAEIGPALHWYEEIVRYFFLLDEGSMAGFARRLPVLVALGLLVVLPVLRLRIGNRATSASPPLAGAVGPAVALAAALGLLWLAPSKWTHHFASLTALGTVVTVLVLAELPAALRLAGYRKPMRLLLAGGCAVLVALALAGPNSWYGYSQLGVDPRLPAVLANPLLWLAAGLAVAAWRRDLVPAPRAILVLGLVTGLVLTTGTFALATWRLRDSWSMAKENVRHVLGTSCGMADEVHTLAYQPLPALTRSPSPGGAPSPAPEEQPVWGTFGRLGGPGHEWFTGEVLTPWYSLSGGGTVAVQLSGRLNGGNTATVQFGQAGKVQSEHTLTDVLDSPDWREFAVRPPDGATQVRVRLADGTVGAGGWLATTPPRLRTASPLLALLGTDRPVLVDWQVSVAFPCLRAPRISNGVTEAPEYVVVPRVRDQCKRYGAACLPFGVPGIAREEPQGGSFWPAHQAAAARPELPTDFPGLPERSRRMGDNWGALIRYDYPFGSDGYRTEVGERGLFGWEWGYRQPIVPSIEKRREEYAVG</sequence>
<evidence type="ECO:0000256" key="1">
    <source>
        <dbReference type="ARBA" id="ARBA00003001"/>
    </source>
</evidence>
<feature type="transmembrane region" description="Helical" evidence="11">
    <location>
        <begin position="361"/>
        <end position="386"/>
    </location>
</feature>
<evidence type="ECO:0000256" key="10">
    <source>
        <dbReference type="ARBA" id="ARBA00023316"/>
    </source>
</evidence>
<name>A0ABS5AFN0_9PSEU</name>
<feature type="transmembrane region" description="Helical" evidence="11">
    <location>
        <begin position="460"/>
        <end position="481"/>
    </location>
</feature>
<feature type="transmembrane region" description="Helical" evidence="11">
    <location>
        <begin position="283"/>
        <end position="300"/>
    </location>
</feature>
<feature type="transmembrane region" description="Helical" evidence="11">
    <location>
        <begin position="212"/>
        <end position="231"/>
    </location>
</feature>
<dbReference type="Pfam" id="PF17689">
    <property type="entry name" value="Arabino_trans_N"/>
    <property type="match status" value="1"/>
</dbReference>
<gene>
    <name evidence="15" type="ORF">JOF53_004259</name>
</gene>
<comment type="function">
    <text evidence="1">Arabinosyl transferase responsible for the polymerization of arabinose into the arabinan of arabinogalactan.</text>
</comment>
<proteinExistence type="inferred from homology"/>
<keyword evidence="10" id="KW-0961">Cell wall biogenesis/degradation</keyword>
<evidence type="ECO:0000256" key="3">
    <source>
        <dbReference type="ARBA" id="ARBA00008195"/>
    </source>
</evidence>
<accession>A0ABS5AFN0</accession>
<dbReference type="InterPro" id="IPR040920">
    <property type="entry name" value="Arabino_trans_N"/>
</dbReference>
<evidence type="ECO:0000256" key="5">
    <source>
        <dbReference type="ARBA" id="ARBA00022676"/>
    </source>
</evidence>
<evidence type="ECO:0000259" key="13">
    <source>
        <dbReference type="Pfam" id="PF14896"/>
    </source>
</evidence>
<feature type="transmembrane region" description="Helical" evidence="11">
    <location>
        <begin position="619"/>
        <end position="639"/>
    </location>
</feature>
<comment type="subcellular location">
    <subcellularLocation>
        <location evidence="2">Cell membrane</location>
        <topology evidence="2">Multi-pass membrane protein</topology>
    </subcellularLocation>
</comment>
<evidence type="ECO:0000256" key="11">
    <source>
        <dbReference type="SAM" id="Phobius"/>
    </source>
</evidence>
<feature type="domain" description="Arabinosyltransferase C-terminal" evidence="13">
    <location>
        <begin position="722"/>
        <end position="854"/>
    </location>
</feature>
<protein>
    <recommendedName>
        <fullName evidence="17">Arabinosyltransferase C</fullName>
    </recommendedName>
</protein>
<feature type="domain" description="Arabinofuranosyltransferase central" evidence="12">
    <location>
        <begin position="172"/>
        <end position="584"/>
    </location>
</feature>
<keyword evidence="5" id="KW-0328">Glycosyltransferase</keyword>